<proteinExistence type="predicted"/>
<name>A0A939HGV7_9MICC</name>
<evidence type="ECO:0000256" key="1">
    <source>
        <dbReference type="SAM" id="MobiDB-lite"/>
    </source>
</evidence>
<dbReference type="AlphaFoldDB" id="A0A939HGV7"/>
<reference evidence="2" key="1">
    <citation type="submission" date="2021-03" db="EMBL/GenBank/DDBJ databases">
        <title>A new species, PO-11, isolated from a karst cave deposit.</title>
        <authorList>
            <person name="Zhaoxiaoyong W."/>
        </authorList>
    </citation>
    <scope>NUCLEOTIDE SEQUENCE</scope>
    <source>
        <strain evidence="2">PO-11</strain>
    </source>
</reference>
<feature type="compositionally biased region" description="Low complexity" evidence="1">
    <location>
        <begin position="85"/>
        <end position="95"/>
    </location>
</feature>
<comment type="caution">
    <text evidence="2">The sequence shown here is derived from an EMBL/GenBank/DDBJ whole genome shotgun (WGS) entry which is preliminary data.</text>
</comment>
<evidence type="ECO:0000313" key="2">
    <source>
        <dbReference type="EMBL" id="MBO1268210.1"/>
    </source>
</evidence>
<sequence length="166" mass="17972">MTKGRWILFCAVVLLVIAAVIALTGRQTVCPAIMYFNTSPIELRFARTPDAVSACFGPDCKPAEVRVNDDGRWLVPQEPPYAVHTSSPSRRLAPSLPVPPPDTTTRATPTPTATAPVPFIGGVRSIRVVSQTGGLRLDAVYDIHTRSLDPFSPCPGRYEYLPVEVG</sequence>
<organism evidence="2 3">
    <name type="scientific">Arthrobacter cavernae</name>
    <dbReference type="NCBI Taxonomy" id="2817681"/>
    <lineage>
        <taxon>Bacteria</taxon>
        <taxon>Bacillati</taxon>
        <taxon>Actinomycetota</taxon>
        <taxon>Actinomycetes</taxon>
        <taxon>Micrococcales</taxon>
        <taxon>Micrococcaceae</taxon>
        <taxon>Arthrobacter</taxon>
    </lineage>
</organism>
<feature type="compositionally biased region" description="Low complexity" evidence="1">
    <location>
        <begin position="103"/>
        <end position="116"/>
    </location>
</feature>
<gene>
    <name evidence="2" type="ORF">J1902_09520</name>
</gene>
<feature type="region of interest" description="Disordered" evidence="1">
    <location>
        <begin position="81"/>
        <end position="116"/>
    </location>
</feature>
<accession>A0A939HGV7</accession>
<keyword evidence="3" id="KW-1185">Reference proteome</keyword>
<dbReference type="Proteomes" id="UP000664164">
    <property type="component" value="Unassembled WGS sequence"/>
</dbReference>
<protein>
    <submittedName>
        <fullName evidence="2">Uncharacterized protein</fullName>
    </submittedName>
</protein>
<dbReference type="EMBL" id="JAFNLL010000018">
    <property type="protein sequence ID" value="MBO1268210.1"/>
    <property type="molecule type" value="Genomic_DNA"/>
</dbReference>
<evidence type="ECO:0000313" key="3">
    <source>
        <dbReference type="Proteomes" id="UP000664164"/>
    </source>
</evidence>
<dbReference type="RefSeq" id="WP_207616010.1">
    <property type="nucleotide sequence ID" value="NZ_JAFNLL010000018.1"/>
</dbReference>